<protein>
    <submittedName>
        <fullName evidence="1">Uncharacterized protein</fullName>
    </submittedName>
</protein>
<evidence type="ECO:0000313" key="2">
    <source>
        <dbReference type="Proteomes" id="UP000790347"/>
    </source>
</evidence>
<reference evidence="1" key="2">
    <citation type="journal article" date="2022" name="Res Sq">
        <title>Comparative Genomics Reveals Insights into the Divergent Evolution of Astigmatic Mites and Household Pest Adaptations.</title>
        <authorList>
            <person name="Xiong Q."/>
            <person name="Wan A.T.-Y."/>
            <person name="Liu X.-Y."/>
            <person name="Fung C.S.-H."/>
            <person name="Xiao X."/>
            <person name="Malainual N."/>
            <person name="Hou J."/>
            <person name="Wang L."/>
            <person name="Wang M."/>
            <person name="Yang K."/>
            <person name="Cui Y."/>
            <person name="Leung E."/>
            <person name="Nong W."/>
            <person name="Shin S.-K."/>
            <person name="Au S."/>
            <person name="Jeong K.Y."/>
            <person name="Chew F.T."/>
            <person name="Hui J."/>
            <person name="Leung T.F."/>
            <person name="Tungtrongchitr A."/>
            <person name="Zhong N."/>
            <person name="Liu Z."/>
            <person name="Tsui S."/>
        </authorList>
    </citation>
    <scope>NUCLEOTIDE SEQUENCE</scope>
    <source>
        <strain evidence="1">Derf</strain>
        <tissue evidence="1">Whole organism</tissue>
    </source>
</reference>
<proteinExistence type="predicted"/>
<evidence type="ECO:0000313" key="1">
    <source>
        <dbReference type="EMBL" id="KAH9497233.1"/>
    </source>
</evidence>
<name>A0A922KYB6_DERFA</name>
<organism evidence="1 2">
    <name type="scientific">Dermatophagoides farinae</name>
    <name type="common">American house dust mite</name>
    <dbReference type="NCBI Taxonomy" id="6954"/>
    <lineage>
        <taxon>Eukaryota</taxon>
        <taxon>Metazoa</taxon>
        <taxon>Ecdysozoa</taxon>
        <taxon>Arthropoda</taxon>
        <taxon>Chelicerata</taxon>
        <taxon>Arachnida</taxon>
        <taxon>Acari</taxon>
        <taxon>Acariformes</taxon>
        <taxon>Sarcoptiformes</taxon>
        <taxon>Astigmata</taxon>
        <taxon>Psoroptidia</taxon>
        <taxon>Analgoidea</taxon>
        <taxon>Pyroglyphidae</taxon>
        <taxon>Dermatophagoidinae</taxon>
        <taxon>Dermatophagoides</taxon>
    </lineage>
</organism>
<reference evidence="1" key="1">
    <citation type="submission" date="2013-05" db="EMBL/GenBank/DDBJ databases">
        <authorList>
            <person name="Yim A.K.Y."/>
            <person name="Chan T.F."/>
            <person name="Ji K.M."/>
            <person name="Liu X.Y."/>
            <person name="Zhou J.W."/>
            <person name="Li R.Q."/>
            <person name="Yang K.Y."/>
            <person name="Li J."/>
            <person name="Li M."/>
            <person name="Law P.T.W."/>
            <person name="Wu Y.L."/>
            <person name="Cai Z.L."/>
            <person name="Qin H."/>
            <person name="Bao Y."/>
            <person name="Leung R.K.K."/>
            <person name="Ng P.K.S."/>
            <person name="Zou J."/>
            <person name="Zhong X.J."/>
            <person name="Ran P.X."/>
            <person name="Zhong N.S."/>
            <person name="Liu Z.G."/>
            <person name="Tsui S.K.W."/>
        </authorList>
    </citation>
    <scope>NUCLEOTIDE SEQUENCE</scope>
    <source>
        <strain evidence="1">Derf</strain>
        <tissue evidence="1">Whole organism</tissue>
    </source>
</reference>
<comment type="caution">
    <text evidence="1">The sequence shown here is derived from an EMBL/GenBank/DDBJ whole genome shotgun (WGS) entry which is preliminary data.</text>
</comment>
<dbReference type="EMBL" id="ASGP02000007">
    <property type="protein sequence ID" value="KAH9497233.1"/>
    <property type="molecule type" value="Genomic_DNA"/>
</dbReference>
<dbReference type="Proteomes" id="UP000790347">
    <property type="component" value="Unassembled WGS sequence"/>
</dbReference>
<keyword evidence="2" id="KW-1185">Reference proteome</keyword>
<accession>A0A922KYB6</accession>
<dbReference type="AlphaFoldDB" id="A0A922KYB6"/>
<gene>
    <name evidence="1" type="ORF">DERF_013236</name>
</gene>
<sequence length="59" mass="6775">MSSPLMDYFNNIGNNLKKNNNKLAFLNTNTSYQRPMTSKMNGKKTNQIATFFLVINLQT</sequence>